<sequence length="254" mass="28766">MNTNIKTGLRCSGYITYLTSKFALIHFVCLYALSLLIAYGIRQTDVVRIYKTSLWIAPFVFVMAYTYMQTDRMGSKYLVPRKLYLLLRLLVFAIMLTTISKIAFMCVLLSLLALLIFVSTFMSNAGSLKALSIIFLPTIFTYTIYSSLMIFYGVESAFDYIAGFFIQLSIAGKMSILALAERTSKLVYMPDAVSDAKFMEGEGEELKEDVEQIKRKFEKTSRVDDIIYGIQFGHALFTSNASSIFKDFIKVNIG</sequence>
<organism evidence="2 3">
    <name type="scientific">Xylanibacter ruminicola</name>
    <name type="common">Prevotella ruminicola</name>
    <dbReference type="NCBI Taxonomy" id="839"/>
    <lineage>
        <taxon>Bacteria</taxon>
        <taxon>Pseudomonadati</taxon>
        <taxon>Bacteroidota</taxon>
        <taxon>Bacteroidia</taxon>
        <taxon>Bacteroidales</taxon>
        <taxon>Prevotellaceae</taxon>
        <taxon>Xylanibacter</taxon>
    </lineage>
</organism>
<proteinExistence type="predicted"/>
<feature type="transmembrane region" description="Helical" evidence="1">
    <location>
        <begin position="130"/>
        <end position="154"/>
    </location>
</feature>
<keyword evidence="1" id="KW-0472">Membrane</keyword>
<evidence type="ECO:0000313" key="2">
    <source>
        <dbReference type="EMBL" id="SHL68649.1"/>
    </source>
</evidence>
<feature type="transmembrane region" description="Helical" evidence="1">
    <location>
        <begin position="160"/>
        <end position="180"/>
    </location>
</feature>
<dbReference type="AlphaFoldDB" id="A0A1M7CP97"/>
<dbReference type="RefSeq" id="WP_073042452.1">
    <property type="nucleotide sequence ID" value="NZ_FRCJ01000001.1"/>
</dbReference>
<feature type="transmembrane region" description="Helical" evidence="1">
    <location>
        <begin position="90"/>
        <end position="118"/>
    </location>
</feature>
<protein>
    <submittedName>
        <fullName evidence="2">Uncharacterized protein</fullName>
    </submittedName>
</protein>
<evidence type="ECO:0000256" key="1">
    <source>
        <dbReference type="SAM" id="Phobius"/>
    </source>
</evidence>
<name>A0A1M7CP97_XYLRU</name>
<evidence type="ECO:0000313" key="3">
    <source>
        <dbReference type="Proteomes" id="UP000184280"/>
    </source>
</evidence>
<dbReference type="Proteomes" id="UP000184280">
    <property type="component" value="Unassembled WGS sequence"/>
</dbReference>
<dbReference type="EMBL" id="FRCJ01000001">
    <property type="protein sequence ID" value="SHL68649.1"/>
    <property type="molecule type" value="Genomic_DNA"/>
</dbReference>
<reference evidence="2 3" key="1">
    <citation type="submission" date="2016-11" db="EMBL/GenBank/DDBJ databases">
        <authorList>
            <person name="Jaros S."/>
            <person name="Januszkiewicz K."/>
            <person name="Wedrychowicz H."/>
        </authorList>
    </citation>
    <scope>NUCLEOTIDE SEQUENCE [LARGE SCALE GENOMIC DNA]</scope>
    <source>
        <strain evidence="2 3">BPI-34</strain>
    </source>
</reference>
<feature type="transmembrane region" description="Helical" evidence="1">
    <location>
        <begin position="22"/>
        <end position="41"/>
    </location>
</feature>
<accession>A0A1M7CP97</accession>
<gene>
    <name evidence="2" type="ORF">SAMN04488494_0472</name>
</gene>
<feature type="transmembrane region" description="Helical" evidence="1">
    <location>
        <begin position="53"/>
        <end position="70"/>
    </location>
</feature>
<keyword evidence="1" id="KW-0812">Transmembrane</keyword>
<keyword evidence="1" id="KW-1133">Transmembrane helix</keyword>